<organism evidence="2 3">
    <name type="scientific">Pseudoalteromonas denitrificans DSM 6059</name>
    <dbReference type="NCBI Taxonomy" id="1123010"/>
    <lineage>
        <taxon>Bacteria</taxon>
        <taxon>Pseudomonadati</taxon>
        <taxon>Pseudomonadota</taxon>
        <taxon>Gammaproteobacteria</taxon>
        <taxon>Alteromonadales</taxon>
        <taxon>Pseudoalteromonadaceae</taxon>
        <taxon>Pseudoalteromonas</taxon>
    </lineage>
</organism>
<dbReference type="OrthoDB" id="5759643at2"/>
<reference evidence="2 3" key="1">
    <citation type="submission" date="2016-10" db="EMBL/GenBank/DDBJ databases">
        <authorList>
            <person name="de Groot N.N."/>
        </authorList>
    </citation>
    <scope>NUCLEOTIDE SEQUENCE [LARGE SCALE GENOMIC DNA]</scope>
    <source>
        <strain evidence="2 3">DSM 6059</strain>
    </source>
</reference>
<protein>
    <recommendedName>
        <fullName evidence="4">O-antigen ligase like membrane protein</fullName>
    </recommendedName>
</protein>
<keyword evidence="1" id="KW-0812">Transmembrane</keyword>
<feature type="transmembrane region" description="Helical" evidence="1">
    <location>
        <begin position="22"/>
        <end position="46"/>
    </location>
</feature>
<feature type="transmembrane region" description="Helical" evidence="1">
    <location>
        <begin position="378"/>
        <end position="395"/>
    </location>
</feature>
<keyword evidence="3" id="KW-1185">Reference proteome</keyword>
<feature type="transmembrane region" description="Helical" evidence="1">
    <location>
        <begin position="107"/>
        <end position="126"/>
    </location>
</feature>
<feature type="transmembrane region" description="Helical" evidence="1">
    <location>
        <begin position="138"/>
        <end position="158"/>
    </location>
</feature>
<feature type="transmembrane region" description="Helical" evidence="1">
    <location>
        <begin position="255"/>
        <end position="280"/>
    </location>
</feature>
<evidence type="ECO:0000256" key="1">
    <source>
        <dbReference type="SAM" id="Phobius"/>
    </source>
</evidence>
<dbReference type="Proteomes" id="UP000198862">
    <property type="component" value="Unassembled WGS sequence"/>
</dbReference>
<name>A0A1I1SE09_9GAMM</name>
<dbReference type="EMBL" id="FOLO01000058">
    <property type="protein sequence ID" value="SFD44735.1"/>
    <property type="molecule type" value="Genomic_DNA"/>
</dbReference>
<gene>
    <name evidence="2" type="ORF">SAMN02745724_04555</name>
</gene>
<evidence type="ECO:0000313" key="2">
    <source>
        <dbReference type="EMBL" id="SFD44735.1"/>
    </source>
</evidence>
<feature type="transmembrane region" description="Helical" evidence="1">
    <location>
        <begin position="205"/>
        <end position="235"/>
    </location>
</feature>
<evidence type="ECO:0000313" key="3">
    <source>
        <dbReference type="Proteomes" id="UP000198862"/>
    </source>
</evidence>
<dbReference type="AlphaFoldDB" id="A0A1I1SE09"/>
<keyword evidence="1" id="KW-1133">Transmembrane helix</keyword>
<feature type="transmembrane region" description="Helical" evidence="1">
    <location>
        <begin position="58"/>
        <end position="86"/>
    </location>
</feature>
<feature type="transmembrane region" description="Helical" evidence="1">
    <location>
        <begin position="179"/>
        <end position="199"/>
    </location>
</feature>
<accession>A0A1I1SE09</accession>
<dbReference type="RefSeq" id="WP_091990187.1">
    <property type="nucleotide sequence ID" value="NZ_FOLO01000058.1"/>
</dbReference>
<evidence type="ECO:0008006" key="4">
    <source>
        <dbReference type="Google" id="ProtNLM"/>
    </source>
</evidence>
<keyword evidence="1" id="KW-0472">Membrane</keyword>
<feature type="transmembrane region" description="Helical" evidence="1">
    <location>
        <begin position="401"/>
        <end position="420"/>
    </location>
</feature>
<proteinExistence type="predicted"/>
<sequence>MLNCSKPLNVSRISKINVIHHIIMWMLCGYLLIDIISGFFVIQMGVDLKLSLLYKMPLFLIMLLMIALYQLSLFVTLFFVITLLFVTPSIEFFRASQISFFATDIGYIIKILMPLTVFIYLASIYKVAPRFTERWTRFALWTNFSFLLFNLGLGALGFGRSSYALSDDEGVGSNGFIYAANELGPTFIVLFGFVLHVIWNNYKKFYIPMAVLTLLCGILVATKTAMLSAFLLVFLIPIFNERELFFRLTWLKLKLFLPAVIIIITLIVFIIDFLEAIGLYDRVMWVFSEKGIVGVLWSGRDIYSKDLIDIYIYQSTLFQQVFGQGSGGVAEHLPRKYSAEVDAIDSLVWFGFFGLLTCLSINFYFIKQSAKYLLHSKSVIAPCVLLVNLLLLFLSQISGHVWMSGTLGISLGLLNGVLLIDYKKSEEMNA</sequence>
<feature type="transmembrane region" description="Helical" evidence="1">
    <location>
        <begin position="347"/>
        <end position="366"/>
    </location>
</feature>
<dbReference type="STRING" id="1123010.SAMN02745724_04555"/>